<evidence type="ECO:0000313" key="1">
    <source>
        <dbReference type="EMBL" id="RXR16270.1"/>
    </source>
</evidence>
<dbReference type="Gene3D" id="2.130.10.10">
    <property type="entry name" value="YVTN repeat-like/Quinoprotein amine dehydrogenase"/>
    <property type="match status" value="1"/>
</dbReference>
<keyword evidence="2" id="KW-1185">Reference proteome</keyword>
<dbReference type="EMBL" id="SBKO01000006">
    <property type="protein sequence ID" value="RXR16270.1"/>
    <property type="molecule type" value="Genomic_DNA"/>
</dbReference>
<dbReference type="OrthoDB" id="8584394at2"/>
<reference evidence="2" key="1">
    <citation type="submission" date="2019-01" db="EMBL/GenBank/DDBJ databases">
        <title>Cytophagaceae bacterium strain CAR-16.</title>
        <authorList>
            <person name="Chen W.-M."/>
        </authorList>
    </citation>
    <scope>NUCLEOTIDE SEQUENCE [LARGE SCALE GENOMIC DNA]</scope>
    <source>
        <strain evidence="2">LLJ-11</strain>
    </source>
</reference>
<sequence length="416" mass="47393">MRNYFAILLLCFFSVSFGQSLKERYNLSTKAYQDKDFVAFLKLTKELDSLRPSHPTYMYNLACAFALNGKTDESIATLKKYVLMNISVAFEKETDLESIKNTTQYTSLLTLQSELNNPVISSVKTTILSERDLHPEGLLYLKKSRQWLATSIRNRKIVSFDIASGKCSDWFTDDNLYSVLSIKADADEKILWVTASAMPEMKSYTSSMEGKSEVLKIDIKTKKVMQRFALEGNHVLGDLVVDKNGNVFISDSGEAIIFKISNDTLEVWLDLKKEAFNLQGLTFNDKQTEVFIADYLKGILRINVSNPSDRIWLKFPEGTTIKGIDGLVWHKKSLVAIHNGVKPIRLIQYFLNEANEIINHKVLDNNRPEFNEPALGTLVGNKFYFFSNAPWKAYDKNGVLDESIIDFPTLYYNPLP</sequence>
<accession>A0A4Q1K0K3</accession>
<dbReference type="SUPFAM" id="SSF48452">
    <property type="entry name" value="TPR-like"/>
    <property type="match status" value="1"/>
</dbReference>
<proteinExistence type="predicted"/>
<dbReference type="NCBIfam" id="NF047558">
    <property type="entry name" value="TPR_END_plus"/>
    <property type="match status" value="1"/>
</dbReference>
<dbReference type="Proteomes" id="UP000290283">
    <property type="component" value="Unassembled WGS sequence"/>
</dbReference>
<gene>
    <name evidence="1" type="ORF">EQG63_11630</name>
</gene>
<dbReference type="AlphaFoldDB" id="A0A4Q1K0K3"/>
<comment type="caution">
    <text evidence="1">The sequence shown here is derived from an EMBL/GenBank/DDBJ whole genome shotgun (WGS) entry which is preliminary data.</text>
</comment>
<dbReference type="InterPro" id="IPR011990">
    <property type="entry name" value="TPR-like_helical_dom_sf"/>
</dbReference>
<dbReference type="SUPFAM" id="SSF63825">
    <property type="entry name" value="YWTD domain"/>
    <property type="match status" value="1"/>
</dbReference>
<protein>
    <recommendedName>
        <fullName evidence="3">SMP-30/Gluconolactonase/LRE-like region domain-containing protein</fullName>
    </recommendedName>
</protein>
<organism evidence="1 2">
    <name type="scientific">Flavobacterium amnicola</name>
    <dbReference type="NCBI Taxonomy" id="2506422"/>
    <lineage>
        <taxon>Bacteria</taxon>
        <taxon>Pseudomonadati</taxon>
        <taxon>Bacteroidota</taxon>
        <taxon>Flavobacteriia</taxon>
        <taxon>Flavobacteriales</taxon>
        <taxon>Flavobacteriaceae</taxon>
        <taxon>Flavobacterium</taxon>
    </lineage>
</organism>
<dbReference type="RefSeq" id="WP_129436549.1">
    <property type="nucleotide sequence ID" value="NZ_SBKO01000006.1"/>
</dbReference>
<evidence type="ECO:0008006" key="3">
    <source>
        <dbReference type="Google" id="ProtNLM"/>
    </source>
</evidence>
<name>A0A4Q1K0K3_9FLAO</name>
<evidence type="ECO:0000313" key="2">
    <source>
        <dbReference type="Proteomes" id="UP000290283"/>
    </source>
</evidence>
<dbReference type="InterPro" id="IPR015943">
    <property type="entry name" value="WD40/YVTN_repeat-like_dom_sf"/>
</dbReference>